<sequence length="250" mass="26432">MKKGAFICAAAMLCVACTMEAAESEMTGQSQSAIIGGNEDAADPAVVAVYARVPGETKGSLCTGEVISPTVVLTAAHCITEVTPGSVHYVVPGGKFQSVPASQWLAVKEVHADPAFDAAHLEAGHDIGVVILAKPTTIRPLPFLRVPLPDEAVGHRVRLVGYGLDNGFRQTGAGTKRTVTVPIVSMDDVTLETGNLFQKACSGDSGGPAFLDIDGQETIVGITSYGYIFCLFDAFYTRVDLYTDFIERYL</sequence>
<name>A0ABZ2KU85_9BACT</name>
<gene>
    <name evidence="5" type="ORF">LVJ94_35590</name>
</gene>
<organism evidence="5 6">
    <name type="scientific">Pendulispora rubella</name>
    <dbReference type="NCBI Taxonomy" id="2741070"/>
    <lineage>
        <taxon>Bacteria</taxon>
        <taxon>Pseudomonadati</taxon>
        <taxon>Myxococcota</taxon>
        <taxon>Myxococcia</taxon>
        <taxon>Myxococcales</taxon>
        <taxon>Sorangiineae</taxon>
        <taxon>Pendulisporaceae</taxon>
        <taxon>Pendulispora</taxon>
    </lineage>
</organism>
<dbReference type="InterPro" id="IPR009003">
    <property type="entry name" value="Peptidase_S1_PA"/>
</dbReference>
<feature type="chain" id="PRO_5046882263" evidence="3">
    <location>
        <begin position="22"/>
        <end position="250"/>
    </location>
</feature>
<dbReference type="PROSITE" id="PS00134">
    <property type="entry name" value="TRYPSIN_HIS"/>
    <property type="match status" value="1"/>
</dbReference>
<dbReference type="SUPFAM" id="SSF50494">
    <property type="entry name" value="Trypsin-like serine proteases"/>
    <property type="match status" value="1"/>
</dbReference>
<dbReference type="PANTHER" id="PTHR24276">
    <property type="entry name" value="POLYSERASE-RELATED"/>
    <property type="match status" value="1"/>
</dbReference>
<keyword evidence="5" id="KW-0378">Hydrolase</keyword>
<feature type="signal peptide" evidence="3">
    <location>
        <begin position="1"/>
        <end position="21"/>
    </location>
</feature>
<reference evidence="5" key="1">
    <citation type="submission" date="2021-12" db="EMBL/GenBank/DDBJ databases">
        <title>Discovery of the Pendulisporaceae a myxobacterial family with distinct sporulation behavior and unique specialized metabolism.</title>
        <authorList>
            <person name="Garcia R."/>
            <person name="Popoff A."/>
            <person name="Bader C.D."/>
            <person name="Loehr J."/>
            <person name="Walesch S."/>
            <person name="Walt C."/>
            <person name="Boldt J."/>
            <person name="Bunk B."/>
            <person name="Haeckl F.J.F.P.J."/>
            <person name="Gunesch A.P."/>
            <person name="Birkelbach J."/>
            <person name="Nuebel U."/>
            <person name="Pietschmann T."/>
            <person name="Bach T."/>
            <person name="Mueller R."/>
        </authorList>
    </citation>
    <scope>NUCLEOTIDE SEQUENCE</scope>
    <source>
        <strain evidence="5">MSr11367</strain>
    </source>
</reference>
<evidence type="ECO:0000256" key="2">
    <source>
        <dbReference type="ARBA" id="ARBA00023157"/>
    </source>
</evidence>
<dbReference type="Pfam" id="PF00089">
    <property type="entry name" value="Trypsin"/>
    <property type="match status" value="1"/>
</dbReference>
<dbReference type="PANTHER" id="PTHR24276:SF98">
    <property type="entry name" value="FI18310P1-RELATED"/>
    <property type="match status" value="1"/>
</dbReference>
<evidence type="ECO:0000259" key="4">
    <source>
        <dbReference type="PROSITE" id="PS50240"/>
    </source>
</evidence>
<feature type="domain" description="Peptidase S1" evidence="4">
    <location>
        <begin position="34"/>
        <end position="250"/>
    </location>
</feature>
<dbReference type="EMBL" id="CP089983">
    <property type="protein sequence ID" value="WXB02227.1"/>
    <property type="molecule type" value="Genomic_DNA"/>
</dbReference>
<keyword evidence="3" id="KW-0732">Signal</keyword>
<dbReference type="PRINTS" id="PR00722">
    <property type="entry name" value="CHYMOTRYPSIN"/>
</dbReference>
<dbReference type="InterPro" id="IPR001314">
    <property type="entry name" value="Peptidase_S1A"/>
</dbReference>
<evidence type="ECO:0000256" key="1">
    <source>
        <dbReference type="ARBA" id="ARBA00007664"/>
    </source>
</evidence>
<dbReference type="RefSeq" id="WP_394831853.1">
    <property type="nucleotide sequence ID" value="NZ_CP089929.1"/>
</dbReference>
<dbReference type="SMART" id="SM00020">
    <property type="entry name" value="Tryp_SPc"/>
    <property type="match status" value="1"/>
</dbReference>
<dbReference type="InterPro" id="IPR001254">
    <property type="entry name" value="Trypsin_dom"/>
</dbReference>
<proteinExistence type="inferred from homology"/>
<evidence type="ECO:0000313" key="5">
    <source>
        <dbReference type="EMBL" id="WXB02227.1"/>
    </source>
</evidence>
<dbReference type="Proteomes" id="UP001374803">
    <property type="component" value="Chromosome"/>
</dbReference>
<protein>
    <submittedName>
        <fullName evidence="5">Trypsin-like serine protease</fullName>
        <ecNumber evidence="5">3.4.21.-</ecNumber>
    </submittedName>
</protein>
<keyword evidence="6" id="KW-1185">Reference proteome</keyword>
<evidence type="ECO:0000313" key="6">
    <source>
        <dbReference type="Proteomes" id="UP001374803"/>
    </source>
</evidence>
<keyword evidence="2" id="KW-1015">Disulfide bond</keyword>
<dbReference type="EC" id="3.4.21.-" evidence="5"/>
<dbReference type="GO" id="GO:0016787">
    <property type="term" value="F:hydrolase activity"/>
    <property type="evidence" value="ECO:0007669"/>
    <property type="project" value="UniProtKB-KW"/>
</dbReference>
<dbReference type="InterPro" id="IPR043504">
    <property type="entry name" value="Peptidase_S1_PA_chymotrypsin"/>
</dbReference>
<dbReference type="InterPro" id="IPR050430">
    <property type="entry name" value="Peptidase_S1"/>
</dbReference>
<evidence type="ECO:0000256" key="3">
    <source>
        <dbReference type="SAM" id="SignalP"/>
    </source>
</evidence>
<dbReference type="PROSITE" id="PS50240">
    <property type="entry name" value="TRYPSIN_DOM"/>
    <property type="match status" value="1"/>
</dbReference>
<dbReference type="InterPro" id="IPR018114">
    <property type="entry name" value="TRYPSIN_HIS"/>
</dbReference>
<dbReference type="Gene3D" id="2.40.10.10">
    <property type="entry name" value="Trypsin-like serine proteases"/>
    <property type="match status" value="1"/>
</dbReference>
<comment type="similarity">
    <text evidence="1">Belongs to the peptidase S1 family.</text>
</comment>
<accession>A0ABZ2KU85</accession>